<evidence type="ECO:0000313" key="4">
    <source>
        <dbReference type="Proteomes" id="UP000588098"/>
    </source>
</evidence>
<evidence type="ECO:0000313" key="3">
    <source>
        <dbReference type="EMBL" id="MBB5934416.1"/>
    </source>
</evidence>
<feature type="transmembrane region" description="Helical" evidence="2">
    <location>
        <begin position="32"/>
        <end position="53"/>
    </location>
</feature>
<keyword evidence="2" id="KW-1133">Transmembrane helix</keyword>
<keyword evidence="2" id="KW-0472">Membrane</keyword>
<feature type="compositionally biased region" description="Low complexity" evidence="1">
    <location>
        <begin position="129"/>
        <end position="140"/>
    </location>
</feature>
<feature type="compositionally biased region" description="Basic and acidic residues" evidence="1">
    <location>
        <begin position="59"/>
        <end position="75"/>
    </location>
</feature>
<keyword evidence="2" id="KW-0812">Transmembrane</keyword>
<reference evidence="3 4" key="1">
    <citation type="submission" date="2020-08" db="EMBL/GenBank/DDBJ databases">
        <title>Genomic Encyclopedia of Type Strains, Phase III (KMG-III): the genomes of soil and plant-associated and newly described type strains.</title>
        <authorList>
            <person name="Whitman W."/>
        </authorList>
    </citation>
    <scope>NUCLEOTIDE SEQUENCE [LARGE SCALE GENOMIC DNA]</scope>
    <source>
        <strain evidence="3 4">CECT 8305</strain>
    </source>
</reference>
<dbReference type="Pfam" id="PF11298">
    <property type="entry name" value="DUF3099"/>
    <property type="match status" value="1"/>
</dbReference>
<dbReference type="Proteomes" id="UP000588098">
    <property type="component" value="Unassembled WGS sequence"/>
</dbReference>
<feature type="region of interest" description="Disordered" evidence="1">
    <location>
        <begin position="59"/>
        <end position="163"/>
    </location>
</feature>
<gene>
    <name evidence="3" type="ORF">FHS42_001463</name>
</gene>
<feature type="transmembrane region" description="Helical" evidence="2">
    <location>
        <begin position="9"/>
        <end position="26"/>
    </location>
</feature>
<dbReference type="AlphaFoldDB" id="A0A7W9Q6H6"/>
<evidence type="ECO:0000256" key="2">
    <source>
        <dbReference type="SAM" id="Phobius"/>
    </source>
</evidence>
<sequence>MYARRRRGYFLMMGACLTLFVLAWSVVRLWSIPVAVGMCVVAMVIPPFAAIVANRRGPEERWFDEPGPDPPDRPGDPISGSPAEAPPDSPSATHSGPTPGLSLWPDPARDAACDQPPPPNSGPGGGTDTGTSTGGTASSRRGARTGDKQSDAWWDELDGKHHP</sequence>
<evidence type="ECO:0008006" key="5">
    <source>
        <dbReference type="Google" id="ProtNLM"/>
    </source>
</evidence>
<organism evidence="3 4">
    <name type="scientific">Streptomyces zagrosensis</name>
    <dbReference type="NCBI Taxonomy" id="1042984"/>
    <lineage>
        <taxon>Bacteria</taxon>
        <taxon>Bacillati</taxon>
        <taxon>Actinomycetota</taxon>
        <taxon>Actinomycetes</taxon>
        <taxon>Kitasatosporales</taxon>
        <taxon>Streptomycetaceae</taxon>
        <taxon>Streptomyces</taxon>
    </lineage>
</organism>
<accession>A0A7W9Q6H6</accession>
<evidence type="ECO:0000256" key="1">
    <source>
        <dbReference type="SAM" id="MobiDB-lite"/>
    </source>
</evidence>
<comment type="caution">
    <text evidence="3">The sequence shown here is derived from an EMBL/GenBank/DDBJ whole genome shotgun (WGS) entry which is preliminary data.</text>
</comment>
<proteinExistence type="predicted"/>
<protein>
    <recommendedName>
        <fullName evidence="5">DUF3099 domain-containing protein</fullName>
    </recommendedName>
</protein>
<dbReference type="InterPro" id="IPR021449">
    <property type="entry name" value="DUF3099"/>
</dbReference>
<keyword evidence="4" id="KW-1185">Reference proteome</keyword>
<dbReference type="EMBL" id="JACHJL010000003">
    <property type="protein sequence ID" value="MBB5934416.1"/>
    <property type="molecule type" value="Genomic_DNA"/>
</dbReference>
<name>A0A7W9Q6H6_9ACTN</name>